<name>A0A381NXK2_9ZZZZ</name>
<organism evidence="2">
    <name type="scientific">marine metagenome</name>
    <dbReference type="NCBI Taxonomy" id="408172"/>
    <lineage>
        <taxon>unclassified sequences</taxon>
        <taxon>metagenomes</taxon>
        <taxon>ecological metagenomes</taxon>
    </lineage>
</organism>
<sequence>MTTLKNFKYQFQITLICRKFANLNTNHKSGLNSGPEDHNNLARKNNIM</sequence>
<protein>
    <submittedName>
        <fullName evidence="2">Uncharacterized protein</fullName>
    </submittedName>
</protein>
<feature type="region of interest" description="Disordered" evidence="1">
    <location>
        <begin position="28"/>
        <end position="48"/>
    </location>
</feature>
<dbReference type="EMBL" id="UINC01000650">
    <property type="protein sequence ID" value="SUZ58914.1"/>
    <property type="molecule type" value="Genomic_DNA"/>
</dbReference>
<gene>
    <name evidence="2" type="ORF">METZ01_LOCUS11768</name>
</gene>
<evidence type="ECO:0000256" key="1">
    <source>
        <dbReference type="SAM" id="MobiDB-lite"/>
    </source>
</evidence>
<reference evidence="2" key="1">
    <citation type="submission" date="2018-05" db="EMBL/GenBank/DDBJ databases">
        <authorList>
            <person name="Lanie J.A."/>
            <person name="Ng W.-L."/>
            <person name="Kazmierczak K.M."/>
            <person name="Andrzejewski T.M."/>
            <person name="Davidsen T.M."/>
            <person name="Wayne K.J."/>
            <person name="Tettelin H."/>
            <person name="Glass J.I."/>
            <person name="Rusch D."/>
            <person name="Podicherti R."/>
            <person name="Tsui H.-C.T."/>
            <person name="Winkler M.E."/>
        </authorList>
    </citation>
    <scope>NUCLEOTIDE SEQUENCE</scope>
</reference>
<proteinExistence type="predicted"/>
<evidence type="ECO:0000313" key="2">
    <source>
        <dbReference type="EMBL" id="SUZ58914.1"/>
    </source>
</evidence>
<accession>A0A381NXK2</accession>
<dbReference type="AlphaFoldDB" id="A0A381NXK2"/>